<dbReference type="AlphaFoldDB" id="A0A8J1TVR2"/>
<dbReference type="Pfam" id="PF00651">
    <property type="entry name" value="BTB"/>
    <property type="match status" value="1"/>
</dbReference>
<evidence type="ECO:0000313" key="1">
    <source>
        <dbReference type="EMBL" id="CAH1795988.1"/>
    </source>
</evidence>
<dbReference type="OrthoDB" id="10027872at2759"/>
<dbReference type="EMBL" id="CAIIXF020000010">
    <property type="protein sequence ID" value="CAH1795988.1"/>
    <property type="molecule type" value="Genomic_DNA"/>
</dbReference>
<dbReference type="SUPFAM" id="SSF54695">
    <property type="entry name" value="POZ domain"/>
    <property type="match status" value="1"/>
</dbReference>
<dbReference type="PROSITE" id="PS50097">
    <property type="entry name" value="BTB"/>
    <property type="match status" value="1"/>
</dbReference>
<protein>
    <submittedName>
        <fullName evidence="1">Uncharacterized protein</fullName>
    </submittedName>
</protein>
<name>A0A8J1TVR2_OWEFU</name>
<dbReference type="SUPFAM" id="SSF50965">
    <property type="entry name" value="Galactose oxidase, central domain"/>
    <property type="match status" value="1"/>
</dbReference>
<evidence type="ECO:0000313" key="2">
    <source>
        <dbReference type="Proteomes" id="UP000749559"/>
    </source>
</evidence>
<dbReference type="InterPro" id="IPR011043">
    <property type="entry name" value="Gal_Oxase/kelch_b-propeller"/>
</dbReference>
<sequence>TDNGRKMYQTETSIGARVGAKEKNISIHINEDVIQVDTQTLYKASPYFNSLLRGGFCESSQSAINLTGSFRSIDELVNLLTYTNQGNLEITDDTLEDVLHDATFLMIDSLRTRCEKFMIFNLALDNCLHYLALSTLYDVKTVQMISHAIVRSRFRDSIQYGEEVLSVPFDFLSILIQQNVMKFCKLGSKRELLTRWVMHNPREREYLYFDLVHLAGLSIGFADISVVFPYRLVLPTVTTGWMKHIDSLQNERTGRTHTEISLDNILGNSTICGEREVVCIASNERCVVFDEETDRWHTIPQCYTSNITFSGNLTNNLVVHVDNNGNIIVENMAKRKCVRILKRHDVSFMPTTYFCHGGNLYGIGGHRTKKPENWVNKVFDPVYGLHIVCTLKRFDMRLGTWTSCGTIPGAPALCTIRHTIDKDNDAVYMLASRMTSAYLTDSPSFTFHSFNLQTQIGKQLRSPEMVDIKSTHLLQSQDSGVFLVDLERHTIQQYNSVCDAWKLFAYLPKIVEHTAQEVLSLSEDSMHVRGHRQIVSSSDTLYVLSSSHPLVSSFHRLAVGECSWTELPPPPLNIHAASHVTTLLLEGHIIEDLPLSRFED</sequence>
<proteinExistence type="predicted"/>
<dbReference type="Gene3D" id="3.30.710.10">
    <property type="entry name" value="Potassium Channel Kv1.1, Chain A"/>
    <property type="match status" value="1"/>
</dbReference>
<dbReference type="PANTHER" id="PTHR46375:SF3">
    <property type="entry name" value="KELCH REPEAT AND BTB DOMAIN-CONTAINING PROTEIN 13"/>
    <property type="match status" value="1"/>
</dbReference>
<dbReference type="InterPro" id="IPR052392">
    <property type="entry name" value="Kelch-BTB_domain-containing"/>
</dbReference>
<dbReference type="InterPro" id="IPR000210">
    <property type="entry name" value="BTB/POZ_dom"/>
</dbReference>
<keyword evidence="2" id="KW-1185">Reference proteome</keyword>
<dbReference type="Gene3D" id="1.25.40.420">
    <property type="match status" value="1"/>
</dbReference>
<dbReference type="InterPro" id="IPR011333">
    <property type="entry name" value="SKP1/BTB/POZ_sf"/>
</dbReference>
<accession>A0A8J1TVR2</accession>
<dbReference type="SMART" id="SM00225">
    <property type="entry name" value="BTB"/>
    <property type="match status" value="1"/>
</dbReference>
<reference evidence="1" key="1">
    <citation type="submission" date="2022-03" db="EMBL/GenBank/DDBJ databases">
        <authorList>
            <person name="Martin C."/>
        </authorList>
    </citation>
    <scope>NUCLEOTIDE SEQUENCE</scope>
</reference>
<organism evidence="1 2">
    <name type="scientific">Owenia fusiformis</name>
    <name type="common">Polychaete worm</name>
    <dbReference type="NCBI Taxonomy" id="6347"/>
    <lineage>
        <taxon>Eukaryota</taxon>
        <taxon>Metazoa</taxon>
        <taxon>Spiralia</taxon>
        <taxon>Lophotrochozoa</taxon>
        <taxon>Annelida</taxon>
        <taxon>Polychaeta</taxon>
        <taxon>Sedentaria</taxon>
        <taxon>Canalipalpata</taxon>
        <taxon>Sabellida</taxon>
        <taxon>Oweniida</taxon>
        <taxon>Oweniidae</taxon>
        <taxon>Owenia</taxon>
    </lineage>
</organism>
<dbReference type="Proteomes" id="UP000749559">
    <property type="component" value="Unassembled WGS sequence"/>
</dbReference>
<dbReference type="PANTHER" id="PTHR46375">
    <property type="entry name" value="KELCH REPEAT AND BTB DOMAIN-CONTAINING PROTEIN 13-RELATED"/>
    <property type="match status" value="1"/>
</dbReference>
<gene>
    <name evidence="1" type="ORF">OFUS_LOCUS20449</name>
</gene>
<comment type="caution">
    <text evidence="1">The sequence shown here is derived from an EMBL/GenBank/DDBJ whole genome shotgun (WGS) entry which is preliminary data.</text>
</comment>
<feature type="non-terminal residue" evidence="1">
    <location>
        <position position="1"/>
    </location>
</feature>